<accession>A0A478FS76</accession>
<dbReference type="Proteomes" id="UP000324831">
    <property type="component" value="Unassembled WGS sequence"/>
</dbReference>
<organism evidence="1 2">
    <name type="scientific">Candidatus Mycoplasma haematohominis</name>
    <dbReference type="NCBI Taxonomy" id="1494318"/>
    <lineage>
        <taxon>Bacteria</taxon>
        <taxon>Bacillati</taxon>
        <taxon>Mycoplasmatota</taxon>
        <taxon>Mollicutes</taxon>
        <taxon>Mycoplasmataceae</taxon>
        <taxon>Mycoplasma</taxon>
    </lineage>
</organism>
<dbReference type="EMBL" id="BIMN01000011">
    <property type="protein sequence ID" value="GCE64067.1"/>
    <property type="molecule type" value="Genomic_DNA"/>
</dbReference>
<protein>
    <submittedName>
        <fullName evidence="1">Uncharacterized protein</fullName>
    </submittedName>
</protein>
<dbReference type="AlphaFoldDB" id="A0A478FS76"/>
<evidence type="ECO:0000313" key="1">
    <source>
        <dbReference type="EMBL" id="GCE64067.1"/>
    </source>
</evidence>
<reference evidence="1 2" key="1">
    <citation type="submission" date="2019-01" db="EMBL/GenBank/DDBJ databases">
        <title>Draft genome sequences of Candidatus Mycoplasma haemohominis SWG34-3 identified from a patient with pyrexia, anemia and liver dysfunction.</title>
        <authorList>
            <person name="Sekizuka T."/>
            <person name="Hattori N."/>
            <person name="Katano H."/>
            <person name="Takuma T."/>
            <person name="Ito T."/>
            <person name="Arai N."/>
            <person name="Yanai R."/>
            <person name="Ishii S."/>
            <person name="Miura Y."/>
            <person name="Tokunaga T."/>
            <person name="Watanabe H."/>
            <person name="Nomura N."/>
            <person name="Eguchi J."/>
            <person name="Arai T."/>
            <person name="Hasegawa H."/>
            <person name="Nakamaki T."/>
            <person name="Wakita T."/>
            <person name="Niki Y."/>
            <person name="Kuroda M."/>
        </authorList>
    </citation>
    <scope>NUCLEOTIDE SEQUENCE [LARGE SCALE GENOMIC DNA]</scope>
    <source>
        <strain evidence="1">SWG34-3</strain>
    </source>
</reference>
<evidence type="ECO:0000313" key="2">
    <source>
        <dbReference type="Proteomes" id="UP000324831"/>
    </source>
</evidence>
<comment type="caution">
    <text evidence="1">The sequence shown here is derived from an EMBL/GenBank/DDBJ whole genome shotgun (WGS) entry which is preliminary data.</text>
</comment>
<gene>
    <name evidence="1" type="ORF">MHSWG343_10750</name>
</gene>
<proteinExistence type="predicted"/>
<sequence>MKPLIFIFSLFSLITGFGFALSSRFVEQTKLRYQKLSSKLPLEDKAPKNEEIKNPREGTFGYDFKYHFVDAEDTSNDDWWRWNYKNRYLGSVEDRYGSVENFPYSSQAIRSYSDLKDVCKNAYSQEMKAEKLIGERFGTFFQEQYVWIYCSANGVIPITLEDDLEWEILELEDDCYSSEEGSCSATMSFVQESALVSSDSVNDLFWENQTKAFFGSEDGKWEGLGKKAKLEDAGFKKLYDDNKQKTTDKEILKNQCSDNYKKKDEEDWKKILSEVTMFCSLRGSLGMEQK</sequence>
<name>A0A478FS76_9MOLU</name>